<keyword evidence="1" id="KW-0732">Signal</keyword>
<dbReference type="CDD" id="cd12105">
    <property type="entry name" value="HmuY"/>
    <property type="match status" value="1"/>
</dbReference>
<sequence length="472" mass="50790">MQSFRFQFKAFKQIMLLVSVVAFSLTACKKDDPPVAANQVQFESSKVGFSADESSLEVHLNFSRAADAAGTIEVQLGENGVTYGTQYETDPVASNGVLQVPYEQGAQEAVFKVTKAAGVTLDGDEFLSFVIGSVSSSVVVGMTDSLNVVFSAIVSEGSSMKINGGEGGSAAENVVFVDLSANKQTAVNRIKWDLGFYSGDDFRVILNNTLPEAMAVAINKTDLTQVTAADTAGIVLTSTYTSGDLAKVDDFSGDLSKTVIGAISSDASANKVYILNRGEAAAHSDGNRDWMKIRIIQKDGGYQLQYAKIADATFKTVDITKDDSHTFSYVSLDNGSLVDVMPAGKKWDFQWGVGSYYTSTGSSSIYYPFSDLVFINNYDGVQAAEVKTADVKYDAFAAKDLTGLSFSGERDAIGSNWRATTGTAIGVYTDRFFIIKDPIGNYYKLRFNNFISQDGGTRGYPNIEYALVKAAE</sequence>
<dbReference type="Pfam" id="PF14064">
    <property type="entry name" value="HmuY"/>
    <property type="match status" value="1"/>
</dbReference>
<dbReference type="Proteomes" id="UP000199041">
    <property type="component" value="Unassembled WGS sequence"/>
</dbReference>
<feature type="chain" id="PRO_5011473451" evidence="1">
    <location>
        <begin position="28"/>
        <end position="472"/>
    </location>
</feature>
<dbReference type="AlphaFoldDB" id="A0A1H3X7H4"/>
<dbReference type="STRING" id="551991.SAMN05192529_1054"/>
<name>A0A1H3X7H4_9BACT</name>
<keyword evidence="3" id="KW-1185">Reference proteome</keyword>
<feature type="signal peptide" evidence="1">
    <location>
        <begin position="1"/>
        <end position="27"/>
    </location>
</feature>
<evidence type="ECO:0000313" key="2">
    <source>
        <dbReference type="EMBL" id="SDZ95329.1"/>
    </source>
</evidence>
<dbReference type="InterPro" id="IPR025921">
    <property type="entry name" value="HmuY"/>
</dbReference>
<protein>
    <submittedName>
        <fullName evidence="2">HmuY protein</fullName>
    </submittedName>
</protein>
<evidence type="ECO:0000313" key="3">
    <source>
        <dbReference type="Proteomes" id="UP000199041"/>
    </source>
</evidence>
<evidence type="ECO:0000256" key="1">
    <source>
        <dbReference type="SAM" id="SignalP"/>
    </source>
</evidence>
<dbReference type="PROSITE" id="PS51257">
    <property type="entry name" value="PROKAR_LIPOPROTEIN"/>
    <property type="match status" value="1"/>
</dbReference>
<reference evidence="2 3" key="1">
    <citation type="submission" date="2016-10" db="EMBL/GenBank/DDBJ databases">
        <authorList>
            <person name="de Groot N.N."/>
        </authorList>
    </citation>
    <scope>NUCLEOTIDE SEQUENCE [LARGE SCALE GENOMIC DNA]</scope>
    <source>
        <strain evidence="2 3">Vu-144</strain>
    </source>
</reference>
<gene>
    <name evidence="2" type="ORF">SAMN05192529_1054</name>
</gene>
<proteinExistence type="predicted"/>
<organism evidence="2 3">
    <name type="scientific">Arachidicoccus rhizosphaerae</name>
    <dbReference type="NCBI Taxonomy" id="551991"/>
    <lineage>
        <taxon>Bacteria</taxon>
        <taxon>Pseudomonadati</taxon>
        <taxon>Bacteroidota</taxon>
        <taxon>Chitinophagia</taxon>
        <taxon>Chitinophagales</taxon>
        <taxon>Chitinophagaceae</taxon>
        <taxon>Arachidicoccus</taxon>
    </lineage>
</organism>
<accession>A0A1H3X7H4</accession>
<dbReference type="RefSeq" id="WP_211481763.1">
    <property type="nucleotide sequence ID" value="NZ_FNQY01000005.1"/>
</dbReference>
<dbReference type="EMBL" id="FNQY01000005">
    <property type="protein sequence ID" value="SDZ95329.1"/>
    <property type="molecule type" value="Genomic_DNA"/>
</dbReference>